<dbReference type="SFLD" id="SFLDG01180">
    <property type="entry name" value="SUF1"/>
    <property type="match status" value="1"/>
</dbReference>
<evidence type="ECO:0000256" key="1">
    <source>
        <dbReference type="ARBA" id="ARBA00004294"/>
    </source>
</evidence>
<dbReference type="InterPro" id="IPR040079">
    <property type="entry name" value="Glutathione_S-Trfase"/>
</dbReference>
<dbReference type="PANTHER" id="PTHR12289">
    <property type="entry name" value="METAXIN RELATED"/>
    <property type="match status" value="1"/>
</dbReference>
<dbReference type="SFLD" id="SFLDS00019">
    <property type="entry name" value="Glutathione_Transferase_(cytos"/>
    <property type="match status" value="1"/>
</dbReference>
<evidence type="ECO:0000256" key="3">
    <source>
        <dbReference type="ARBA" id="ARBA00022448"/>
    </source>
</evidence>
<dbReference type="InterPro" id="IPR036282">
    <property type="entry name" value="Glutathione-S-Trfase_C_sf"/>
</dbReference>
<accession>A0A8I6SEM7</accession>
<dbReference type="InterPro" id="IPR050931">
    <property type="entry name" value="Mito_Protein_Transport_Metaxin"/>
</dbReference>
<dbReference type="EnsemblMetazoa" id="XM_014406763.2">
    <property type="protein sequence ID" value="XP_014262249.1"/>
    <property type="gene ID" value="LOC106674184"/>
</dbReference>
<evidence type="ECO:0000256" key="7">
    <source>
        <dbReference type="ARBA" id="ARBA00023136"/>
    </source>
</evidence>
<feature type="domain" description="Mitochondrial outer membrane transport complex Sam37/metaxin N-terminal" evidence="8">
    <location>
        <begin position="43"/>
        <end position="163"/>
    </location>
</feature>
<dbReference type="GO" id="GO:0007005">
    <property type="term" value="P:mitochondrion organization"/>
    <property type="evidence" value="ECO:0007669"/>
    <property type="project" value="TreeGrafter"/>
</dbReference>
<dbReference type="AlphaFoldDB" id="A0A8I6SEM7"/>
<dbReference type="GO" id="GO:0015031">
    <property type="term" value="P:protein transport"/>
    <property type="evidence" value="ECO:0007669"/>
    <property type="project" value="UniProtKB-KW"/>
</dbReference>
<keyword evidence="11" id="KW-1185">Reference proteome</keyword>
<dbReference type="SUPFAM" id="SSF47616">
    <property type="entry name" value="GST C-terminal domain-like"/>
    <property type="match status" value="1"/>
</dbReference>
<evidence type="ECO:0000313" key="10">
    <source>
        <dbReference type="EnsemblMetazoa" id="XP_014262249.1"/>
    </source>
</evidence>
<dbReference type="Pfam" id="PF17171">
    <property type="entry name" value="GST_C_6"/>
    <property type="match status" value="1"/>
</dbReference>
<dbReference type="InterPro" id="IPR033468">
    <property type="entry name" value="Metaxin_GST"/>
</dbReference>
<evidence type="ECO:0000313" key="11">
    <source>
        <dbReference type="Proteomes" id="UP000494040"/>
    </source>
</evidence>
<evidence type="ECO:0000256" key="5">
    <source>
        <dbReference type="ARBA" id="ARBA00022927"/>
    </source>
</evidence>
<comment type="similarity">
    <text evidence="2">Belongs to the metaxin family.</text>
</comment>
<proteinExistence type="inferred from homology"/>
<dbReference type="RefSeq" id="XP_014262249.1">
    <property type="nucleotide sequence ID" value="XM_014406763.2"/>
</dbReference>
<sequence>MPSGLSVEAWNCEVAGQEPWPEDAKLFQPYETEQILLPDSANCLAVQAFLKMCQLNYTVEYKVNAEEMSPSGKVPFIKCGAYLISELESITNFVASKGISLTSNLDESQKADMRAYMSLVNIVLGNAENYVTWCDNETYLKVTKPRYGSVHPFPLNHILCYLKRKSILKRLAVYGWADKTLDKVYDEVDRGCSALSERLEKSRFFFGDKPCEVDATLFAHVYTILTWPSFPAGIQLADVIRKHIHLVNHCKSLMHLLNLTEDIDKPSYNKMYLNQVLGDPMLVSEGNNEFVYSENESRFEGQPQEEQDYSCMMNEENQIYDALFSKNEIFKRVPVRSSKLN</sequence>
<dbReference type="InterPro" id="IPR019564">
    <property type="entry name" value="Sam37/metaxin_N"/>
</dbReference>
<keyword evidence="6" id="KW-0496">Mitochondrion</keyword>
<comment type="subcellular location">
    <subcellularLocation>
        <location evidence="1">Mitochondrion outer membrane</location>
    </subcellularLocation>
</comment>
<evidence type="ECO:0000256" key="4">
    <source>
        <dbReference type="ARBA" id="ARBA00022787"/>
    </source>
</evidence>
<evidence type="ECO:0008006" key="12">
    <source>
        <dbReference type="Google" id="ProtNLM"/>
    </source>
</evidence>
<dbReference type="OrthoDB" id="198787at2759"/>
<protein>
    <recommendedName>
        <fullName evidence="12">Metaxin-2</fullName>
    </recommendedName>
</protein>
<evidence type="ECO:0000259" key="9">
    <source>
        <dbReference type="Pfam" id="PF17171"/>
    </source>
</evidence>
<evidence type="ECO:0000256" key="2">
    <source>
        <dbReference type="ARBA" id="ARBA00009170"/>
    </source>
</evidence>
<dbReference type="Pfam" id="PF10568">
    <property type="entry name" value="Tom37"/>
    <property type="match status" value="1"/>
</dbReference>
<keyword evidence="5" id="KW-0653">Protein transport</keyword>
<keyword evidence="7" id="KW-0472">Membrane</keyword>
<keyword evidence="3" id="KW-0813">Transport</keyword>
<evidence type="ECO:0000259" key="8">
    <source>
        <dbReference type="Pfam" id="PF10568"/>
    </source>
</evidence>
<reference evidence="10" key="1">
    <citation type="submission" date="2022-01" db="UniProtKB">
        <authorList>
            <consortium name="EnsemblMetazoa"/>
        </authorList>
    </citation>
    <scope>IDENTIFICATION</scope>
</reference>
<dbReference type="Proteomes" id="UP000494040">
    <property type="component" value="Unassembled WGS sequence"/>
</dbReference>
<keyword evidence="4" id="KW-1000">Mitochondrion outer membrane</keyword>
<feature type="domain" description="Metaxin glutathione S-transferase" evidence="9">
    <location>
        <begin position="191"/>
        <end position="251"/>
    </location>
</feature>
<organism evidence="10 11">
    <name type="scientific">Cimex lectularius</name>
    <name type="common">Bed bug</name>
    <name type="synonym">Acanthia lectularia</name>
    <dbReference type="NCBI Taxonomy" id="79782"/>
    <lineage>
        <taxon>Eukaryota</taxon>
        <taxon>Metazoa</taxon>
        <taxon>Ecdysozoa</taxon>
        <taxon>Arthropoda</taxon>
        <taxon>Hexapoda</taxon>
        <taxon>Insecta</taxon>
        <taxon>Pterygota</taxon>
        <taxon>Neoptera</taxon>
        <taxon>Paraneoptera</taxon>
        <taxon>Hemiptera</taxon>
        <taxon>Heteroptera</taxon>
        <taxon>Panheteroptera</taxon>
        <taxon>Cimicomorpha</taxon>
        <taxon>Cimicidae</taxon>
        <taxon>Cimex</taxon>
    </lineage>
</organism>
<dbReference type="PANTHER" id="PTHR12289:SF38">
    <property type="entry name" value="METAXIN-2"/>
    <property type="match status" value="1"/>
</dbReference>
<dbReference type="GeneID" id="106674184"/>
<name>A0A8I6SEM7_CIMLE</name>
<evidence type="ECO:0000256" key="6">
    <source>
        <dbReference type="ARBA" id="ARBA00023128"/>
    </source>
</evidence>
<dbReference type="GO" id="GO:0001401">
    <property type="term" value="C:SAM complex"/>
    <property type="evidence" value="ECO:0007669"/>
    <property type="project" value="InterPro"/>
</dbReference>